<feature type="compositionally biased region" description="Basic and acidic residues" evidence="9">
    <location>
        <begin position="813"/>
        <end position="825"/>
    </location>
</feature>
<dbReference type="Proteomes" id="UP000256964">
    <property type="component" value="Unassembled WGS sequence"/>
</dbReference>
<dbReference type="GO" id="GO:0005789">
    <property type="term" value="C:endoplasmic reticulum membrane"/>
    <property type="evidence" value="ECO:0007669"/>
    <property type="project" value="UniProtKB-SubCell"/>
</dbReference>
<dbReference type="AlphaFoldDB" id="A0A371DHH0"/>
<keyword evidence="2" id="KW-0813">Transport</keyword>
<reference evidence="12 13" key="1">
    <citation type="journal article" date="2018" name="Biotechnol. Biofuels">
        <title>Integrative visual omics of the white-rot fungus Polyporus brumalis exposes the biotechnological potential of its oxidative enzymes for delignifying raw plant biomass.</title>
        <authorList>
            <person name="Miyauchi S."/>
            <person name="Rancon A."/>
            <person name="Drula E."/>
            <person name="Hage H."/>
            <person name="Chaduli D."/>
            <person name="Favel A."/>
            <person name="Grisel S."/>
            <person name="Henrissat B."/>
            <person name="Herpoel-Gimbert I."/>
            <person name="Ruiz-Duenas F.J."/>
            <person name="Chevret D."/>
            <person name="Hainaut M."/>
            <person name="Lin J."/>
            <person name="Wang M."/>
            <person name="Pangilinan J."/>
            <person name="Lipzen A."/>
            <person name="Lesage-Meessen L."/>
            <person name="Navarro D."/>
            <person name="Riley R."/>
            <person name="Grigoriev I.V."/>
            <person name="Zhou S."/>
            <person name="Raouche S."/>
            <person name="Rosso M.N."/>
        </authorList>
    </citation>
    <scope>NUCLEOTIDE SEQUENCE [LARGE SCALE GENOMIC DNA]</scope>
    <source>
        <strain evidence="12 13">BRFM 1820</strain>
    </source>
</reference>
<feature type="compositionally biased region" description="Low complexity" evidence="9">
    <location>
        <begin position="672"/>
        <end position="695"/>
    </location>
</feature>
<feature type="compositionally biased region" description="Basic and acidic residues" evidence="9">
    <location>
        <begin position="646"/>
        <end position="656"/>
    </location>
</feature>
<feature type="region of interest" description="Disordered" evidence="9">
    <location>
        <begin position="50"/>
        <end position="80"/>
    </location>
</feature>
<feature type="compositionally biased region" description="Low complexity" evidence="9">
    <location>
        <begin position="769"/>
        <end position="782"/>
    </location>
</feature>
<feature type="compositionally biased region" description="Basic and acidic residues" evidence="9">
    <location>
        <begin position="790"/>
        <end position="799"/>
    </location>
</feature>
<evidence type="ECO:0000313" key="12">
    <source>
        <dbReference type="EMBL" id="RDX51958.1"/>
    </source>
</evidence>
<evidence type="ECO:0000256" key="6">
    <source>
        <dbReference type="ARBA" id="ARBA00023055"/>
    </source>
</evidence>
<dbReference type="OrthoDB" id="26740at2759"/>
<feature type="compositionally biased region" description="Low complexity" evidence="9">
    <location>
        <begin position="1102"/>
        <end position="1112"/>
    </location>
</feature>
<proteinExistence type="predicted"/>
<keyword evidence="7" id="KW-0446">Lipid-binding</keyword>
<evidence type="ECO:0000256" key="3">
    <source>
        <dbReference type="ARBA" id="ARBA00022692"/>
    </source>
</evidence>
<protein>
    <recommendedName>
        <fullName evidence="11">SMP-LTD domain-containing protein</fullName>
    </recommendedName>
</protein>
<evidence type="ECO:0000313" key="13">
    <source>
        <dbReference type="Proteomes" id="UP000256964"/>
    </source>
</evidence>
<name>A0A371DHH0_9APHY</name>
<dbReference type="GO" id="GO:0015914">
    <property type="term" value="P:phospholipid transport"/>
    <property type="evidence" value="ECO:0007669"/>
    <property type="project" value="TreeGrafter"/>
</dbReference>
<keyword evidence="6" id="KW-0445">Lipid transport</keyword>
<feature type="compositionally biased region" description="Polar residues" evidence="9">
    <location>
        <begin position="1081"/>
        <end position="1090"/>
    </location>
</feature>
<dbReference type="STRING" id="139420.A0A371DHH0"/>
<dbReference type="Pfam" id="PF10296">
    <property type="entry name" value="MMM1"/>
    <property type="match status" value="1"/>
</dbReference>
<feature type="transmembrane region" description="Helical" evidence="10">
    <location>
        <begin position="7"/>
        <end position="31"/>
    </location>
</feature>
<feature type="compositionally biased region" description="Polar residues" evidence="9">
    <location>
        <begin position="720"/>
        <end position="738"/>
    </location>
</feature>
<evidence type="ECO:0000256" key="7">
    <source>
        <dbReference type="ARBA" id="ARBA00023121"/>
    </source>
</evidence>
<keyword evidence="5 10" id="KW-1133">Transmembrane helix</keyword>
<feature type="compositionally biased region" description="Basic and acidic residues" evidence="9">
    <location>
        <begin position="548"/>
        <end position="557"/>
    </location>
</feature>
<keyword evidence="8 10" id="KW-0472">Membrane</keyword>
<feature type="domain" description="SMP-LTD" evidence="11">
    <location>
        <begin position="295"/>
        <end position="486"/>
    </location>
</feature>
<dbReference type="PANTHER" id="PTHR13466:SF19">
    <property type="entry name" value="NUCLEUS-VACUOLE JUNCTION PROTEIN 2"/>
    <property type="match status" value="1"/>
</dbReference>
<feature type="compositionally biased region" description="Low complexity" evidence="9">
    <location>
        <begin position="887"/>
        <end position="900"/>
    </location>
</feature>
<dbReference type="InterPro" id="IPR019411">
    <property type="entry name" value="MMM1_dom"/>
</dbReference>
<dbReference type="PANTHER" id="PTHR13466">
    <property type="entry name" value="TEX2 PROTEIN-RELATED"/>
    <property type="match status" value="1"/>
</dbReference>
<feature type="compositionally biased region" description="Basic and acidic residues" evidence="9">
    <location>
        <begin position="1034"/>
        <end position="1043"/>
    </location>
</feature>
<feature type="compositionally biased region" description="Low complexity" evidence="9">
    <location>
        <begin position="1047"/>
        <end position="1060"/>
    </location>
</feature>
<evidence type="ECO:0000256" key="8">
    <source>
        <dbReference type="ARBA" id="ARBA00023136"/>
    </source>
</evidence>
<gene>
    <name evidence="12" type="ORF">OH76DRAFT_1378039</name>
</gene>
<feature type="compositionally biased region" description="Low complexity" evidence="9">
    <location>
        <begin position="564"/>
        <end position="587"/>
    </location>
</feature>
<evidence type="ECO:0000256" key="10">
    <source>
        <dbReference type="SAM" id="Phobius"/>
    </source>
</evidence>
<dbReference type="PROSITE" id="PS51847">
    <property type="entry name" value="SMP"/>
    <property type="match status" value="1"/>
</dbReference>
<evidence type="ECO:0000256" key="9">
    <source>
        <dbReference type="SAM" id="MobiDB-lite"/>
    </source>
</evidence>
<dbReference type="SUPFAM" id="SSF50729">
    <property type="entry name" value="PH domain-like"/>
    <property type="match status" value="1"/>
</dbReference>
<feature type="compositionally biased region" description="Polar residues" evidence="9">
    <location>
        <begin position="969"/>
        <end position="988"/>
    </location>
</feature>
<feature type="compositionally biased region" description="Low complexity" evidence="9">
    <location>
        <begin position="515"/>
        <end position="529"/>
    </location>
</feature>
<evidence type="ECO:0000256" key="4">
    <source>
        <dbReference type="ARBA" id="ARBA00022824"/>
    </source>
</evidence>
<keyword evidence="3 10" id="KW-0812">Transmembrane</keyword>
<dbReference type="GO" id="GO:0008289">
    <property type="term" value="F:lipid binding"/>
    <property type="evidence" value="ECO:0007669"/>
    <property type="project" value="UniProtKB-KW"/>
</dbReference>
<keyword evidence="4" id="KW-0256">Endoplasmic reticulum</keyword>
<feature type="region of interest" description="Disordered" evidence="9">
    <location>
        <begin position="506"/>
        <end position="1143"/>
    </location>
</feature>
<sequence length="1143" mass="124187">MSLKALFYAYVLGGLTFLPLIILAAIFYTIYTSVPVGDPDPDKLSKRKLENRSQLEEQEDDPPSTTSATTPTDVNDLPKPRRGWLTVRRTFEESPNDSSYVDMVRGFLDSRSKDPKRPKDTWYAALKGKVLYLYEDESMTECEAAIELSGHDVVIFPEGLPDGELYAKRNAICLKPKASGTEKELPSVTKEMKLGEEDIDELIEEKGGSARQKQRERERLVELERKREEAREQALDISTPWFIFVRSVVEMEDWYLALVHASDNPTNTPTLDPLKPVFKPEDMAHLVETLDEQPDVIPMRWLNALIGRIFFSYYRTQALESYIIGRLMKKLSKIKRPGFLTDIKVREVSVGNRAPTFSKPMLKELTKEGDASMEVHLAYKGEIRITVEATATINLGARFKTYVVKLVLALVVREIEGNLLVKVKRPPSSRIWYAFTQMPRIVLDVEPVVSDRQITWGMILSTIESKVKEAIYESVVLPNMDDISFFESAPYQHRGGIWADASRHERAPTLDGEQPSSTDDAATASVSPAEGPKTDSGEPQAVPLPRSRSADEVEVERNSAGPSADAPMARAITADAATPAGPGTSPGTKRRTWFSSGQEESDVFSDAPSNPAVTDNDVSRGRTLSHDVKTERRSSLPASVTSPVTQEDKAGPAGDRDAEDDGQYLLPTPQGRRSVSQHSRSASSRAASVSSSRGGDISDDSSDAQMATYRSKSPAPPGSSPRQTPTSPPGSSFFQTLKSRADKQALSNTAKETMRKWGVNWGNFRRETMTSSGSTSGGAASADESVPDAGHGDQRHIESRTSVGRPTYAELRAAVEERRERERAPLQEASSRSNTPASEPIALPQSDKGKERAASASPSNALPVTARLDAGAMPRSESPVPLERTVSQASGSSHQSASHALGVALEEPERPSAPIHTQPPAPKTMTIPGIHASHRGEVMSMGYAPPPPATQAEEKKAPLQSVYRLWKNPATSNASTPRSEPAPVSQTGFAGRDQDSASRQSEEDESALQTPRVRPPSAPPPLPPRANSTQVWHAKPEVVRPSETDTASLSKASAALQSIASKDRVKRASLTPPVSVPSSPGQDNNVSSAFASLDRNTEALEATASPASITPTPSSPPRSPPPEGANGRGPPPALPPRRQRTSA</sequence>
<evidence type="ECO:0000256" key="1">
    <source>
        <dbReference type="ARBA" id="ARBA00004586"/>
    </source>
</evidence>
<feature type="compositionally biased region" description="Basic and acidic residues" evidence="9">
    <location>
        <begin position="617"/>
        <end position="634"/>
    </location>
</feature>
<organism evidence="12 13">
    <name type="scientific">Lentinus brumalis</name>
    <dbReference type="NCBI Taxonomy" id="2498619"/>
    <lineage>
        <taxon>Eukaryota</taxon>
        <taxon>Fungi</taxon>
        <taxon>Dikarya</taxon>
        <taxon>Basidiomycota</taxon>
        <taxon>Agaricomycotina</taxon>
        <taxon>Agaricomycetes</taxon>
        <taxon>Polyporales</taxon>
        <taxon>Polyporaceae</taxon>
        <taxon>Lentinus</taxon>
    </lineage>
</organism>
<feature type="compositionally biased region" description="Pro residues" evidence="9">
    <location>
        <begin position="1013"/>
        <end position="1024"/>
    </location>
</feature>
<feature type="compositionally biased region" description="Low complexity" evidence="9">
    <location>
        <begin position="63"/>
        <end position="73"/>
    </location>
</feature>
<dbReference type="GO" id="GO:1990456">
    <property type="term" value="P:mitochondrion-endoplasmic reticulum membrane tethering"/>
    <property type="evidence" value="ECO:0007669"/>
    <property type="project" value="TreeGrafter"/>
</dbReference>
<dbReference type="GO" id="GO:0032865">
    <property type="term" value="C:ERMES complex"/>
    <property type="evidence" value="ECO:0007669"/>
    <property type="project" value="TreeGrafter"/>
</dbReference>
<evidence type="ECO:0000256" key="5">
    <source>
        <dbReference type="ARBA" id="ARBA00022989"/>
    </source>
</evidence>
<feature type="compositionally biased region" description="Polar residues" evidence="9">
    <location>
        <begin position="636"/>
        <end position="645"/>
    </location>
</feature>
<keyword evidence="13" id="KW-1185">Reference proteome</keyword>
<dbReference type="InterPro" id="IPR031468">
    <property type="entry name" value="SMP_LBD"/>
</dbReference>
<accession>A0A371DHH0</accession>
<dbReference type="CDD" id="cd21675">
    <property type="entry name" value="SMP_TEX2"/>
    <property type="match status" value="1"/>
</dbReference>
<dbReference type="EMBL" id="KZ857392">
    <property type="protein sequence ID" value="RDX51958.1"/>
    <property type="molecule type" value="Genomic_DNA"/>
</dbReference>
<evidence type="ECO:0000259" key="11">
    <source>
        <dbReference type="PROSITE" id="PS51847"/>
    </source>
</evidence>
<evidence type="ECO:0000256" key="2">
    <source>
        <dbReference type="ARBA" id="ARBA00022448"/>
    </source>
</evidence>
<feature type="compositionally biased region" description="Pro residues" evidence="9">
    <location>
        <begin position="1113"/>
        <end position="1135"/>
    </location>
</feature>
<comment type="subcellular location">
    <subcellularLocation>
        <location evidence="1">Endoplasmic reticulum membrane</location>
    </subcellularLocation>
</comment>